<comment type="caution">
    <text evidence="1">The sequence shown here is derived from an EMBL/GenBank/DDBJ whole genome shotgun (WGS) entry which is preliminary data.</text>
</comment>
<reference evidence="1 2" key="1">
    <citation type="submission" date="2019-04" db="EMBL/GenBank/DDBJ databases">
        <title>Flavobacterium sp. strain DS2-A Genome sequencing and assembly.</title>
        <authorList>
            <person name="Kim I."/>
        </authorList>
    </citation>
    <scope>NUCLEOTIDE SEQUENCE [LARGE SCALE GENOMIC DNA]</scope>
    <source>
        <strain evidence="1 2">DS2-A</strain>
    </source>
</reference>
<evidence type="ECO:0000313" key="2">
    <source>
        <dbReference type="Proteomes" id="UP000297407"/>
    </source>
</evidence>
<keyword evidence="2" id="KW-1185">Reference proteome</keyword>
<dbReference type="OrthoDB" id="1521716at2"/>
<dbReference type="RefSeq" id="WP_135526672.1">
    <property type="nucleotide sequence ID" value="NZ_SRLH01000005.1"/>
</dbReference>
<evidence type="ECO:0000313" key="1">
    <source>
        <dbReference type="EMBL" id="TGD57632.1"/>
    </source>
</evidence>
<proteinExistence type="predicted"/>
<sequence length="424" mass="46729">MKKIIWSIVLCNTLLGIAQTTRGISNDVNWTKGWTNFKPKTTEYRESSNLLVGIISQDMKLYKKEVYLLTGTVYVANGATLTIEPGTVIRGDYSTSGTLVITKGSKIVAIGNETDPIVFTSNKAASERRAGDWGGLVLMGDSPTNDFTGRLDFNLEPKYNVYGGTNEDGDSGALKYVRIEFAGKKTKDNKTLSALSLAGVGGKTILDYIQVSFSNDDSFGGYGGVLNLNNLVSFRAMDDDYDFNKGVQCKIKNSIAVRNPYVSDSGKSRCLEVKSYDIASNADLTKKPTNVTASNMTLLNEENNSAGLIREAVYVKENTVFTFSSSVVSGFTQCILLDTKIRADLEDLKKIKPEKLLLNNCTGYIESENSGNNTQLKNWFNSDVFMNDFSKIENPEFFIETDIKKTPDYRLKANQKLTSSVVTN</sequence>
<dbReference type="AlphaFoldDB" id="A0A4Z0L5G4"/>
<accession>A0A4Z0L5G4</accession>
<gene>
    <name evidence="1" type="ORF">E4635_10615</name>
</gene>
<dbReference type="EMBL" id="SRLH01000005">
    <property type="protein sequence ID" value="TGD57632.1"/>
    <property type="molecule type" value="Genomic_DNA"/>
</dbReference>
<protein>
    <recommendedName>
        <fullName evidence="3">T9SS C-terminal target domain-containing protein</fullName>
    </recommendedName>
</protein>
<dbReference type="Proteomes" id="UP000297407">
    <property type="component" value="Unassembled WGS sequence"/>
</dbReference>
<dbReference type="PANTHER" id="PTHR41339">
    <property type="entry name" value="LIPL48"/>
    <property type="match status" value="1"/>
</dbReference>
<organism evidence="1 2">
    <name type="scientific">Flavobacterium humi</name>
    <dbReference type="NCBI Taxonomy" id="2562683"/>
    <lineage>
        <taxon>Bacteria</taxon>
        <taxon>Pseudomonadati</taxon>
        <taxon>Bacteroidota</taxon>
        <taxon>Flavobacteriia</taxon>
        <taxon>Flavobacteriales</taxon>
        <taxon>Flavobacteriaceae</taxon>
        <taxon>Flavobacterium</taxon>
    </lineage>
</organism>
<name>A0A4Z0L5G4_9FLAO</name>
<evidence type="ECO:0008006" key="3">
    <source>
        <dbReference type="Google" id="ProtNLM"/>
    </source>
</evidence>
<dbReference type="PANTHER" id="PTHR41339:SF1">
    <property type="entry name" value="SECRETED PROTEIN"/>
    <property type="match status" value="1"/>
</dbReference>